<dbReference type="Proteomes" id="UP000474175">
    <property type="component" value="Unassembled WGS sequence"/>
</dbReference>
<organism evidence="1 2">
    <name type="scientific">Spirosoma terrae</name>
    <dbReference type="NCBI Taxonomy" id="1968276"/>
    <lineage>
        <taxon>Bacteria</taxon>
        <taxon>Pseudomonadati</taxon>
        <taxon>Bacteroidota</taxon>
        <taxon>Cytophagia</taxon>
        <taxon>Cytophagales</taxon>
        <taxon>Cytophagaceae</taxon>
        <taxon>Spirosoma</taxon>
    </lineage>
</organism>
<proteinExistence type="predicted"/>
<evidence type="ECO:0000313" key="2">
    <source>
        <dbReference type="Proteomes" id="UP000474175"/>
    </source>
</evidence>
<comment type="caution">
    <text evidence="1">The sequence shown here is derived from an EMBL/GenBank/DDBJ whole genome shotgun (WGS) entry which is preliminary data.</text>
</comment>
<gene>
    <name evidence="1" type="ORF">GK108_12580</name>
</gene>
<sequence>MSCKIPYLDNHYTGPELSRLRQLHNDTAREIRAAVDPQDTTSPLFPVREGFLRVGHPTSGLFTRQQPLIQTINQRLQAEHGVLDDILRIIPRTDAQGNPIWALAVDVRPLASPADQIQVNEPAPVADLSDRDLQTLLTDQINADHQQSIQDEWTEYVGEHADWFKDKFTRLKSTLQTYAQNIAQRAIESPDKRLTSNRLFAQVAQLTDNTTEAMAESLSKYVVETTNWLDKIDQNFFDPQKGVLARFKALQANTDLEASEKVDELKQLARQIGKSKHYLYLFNGIVQLRQEMAAAGYKPSARSTLNLGPEFRDALTDLLEGKLLSSSVASINELLSSPAVSEEALFRLIQERFGTDSSDLTVADGQQFTEDLKKLFDTYRIRTIDTILDSAVAKYGVLRDQLTDIHYQLVEDWLWPTLESRQTDIRKTIEAWKKDHPNETHPDEAFLLDKKKLKDLLRNADRDEDFVKTWVDAAVKSHDPVLAGVASIVSDAVYQAHGETVEIAQKLSAVRDELGWESQGLSASEIRDKHQAMTHSILVPHVSGQEADEAWIEAGNPVIPVTVFGETRQLKAHRKKAFLTEFDTAKWEAHQTAFYNQLPGRVSALWDIVMPQEDGVPDDRALFNFLLSRQGNPAYDAIRTRLFDNFRKGQKTTEPVLKDWAWSKDKPYLLRRNIKNTLIGQFYGEHQETVTGTERLQKLHENGVLDRQGRPTQPTTEHLSNYLRNNTSYQRIREDQDVAKLFASWKDKKNADWVDNLAGYHDGANRYLLVQKQVGESRQWEWVNLSSATAHQNVVGYAYWGGDMQRLRKDQYHVEAGGFAGLSKQAWQNLRQDEPMLGYYQKLYAAWDGAGYKLGGVGLKHGILPQVAAIETSATQLAKSRWDGFWDWLRGVLKLDYWQNLQLNQPDQATGRPAVEQYLNNDPVRRIPVRHVQFIDEDKLEMDLFRSVMAYRMGANQYRSMRQLEPQVQLLRTLVAGDSLLGINARTATQYNPEGLPARGRKLLEGLDNRLKTQGPRLNQKLLEFIDDVVYGEETHEAFLNMPGFGNLDLNKAAQGMMGYASFTSLAWNVTSMFGNVGMGLFSNWSEAISGRYSTAADAKAAMGDYWTAMRNGDFFKDLREPSLNKKSKLGQLTLYFDAIQGEAIDEFGELSRIGNAQKMQDRALYWTQSGAEHLIQTQSMVQLMRGYKLPSGKSLWEAVEHQPGEVVSWSSEVSDEILRDFQRRLHSVNKELHGHYNKLDKGMLQRRWLGKMAMMFKKYLYSSFRSRFSRRRFDWESGDVTEGYFRQYLAQLYKEVYDQKGIAQLAWYGLKNVALRPTAGALDALSGRRLSKNLEGFDQFVYGDATGDLRSAMYRTTFELAVFGMMGLLAAGLHALNEDDDDEDRSVVLLNLELFARRMADDVGMYLPWYIVPGHLGPVFTWDKALQIVKSPLAQIRSYDATVGLLGQLVGVEYGEEGINFTFNDQYNRSGPGYQQGDYKLENKLYKSIFAPFWQVMKLLNPEQQLQYLQMVFKNSR</sequence>
<evidence type="ECO:0000313" key="1">
    <source>
        <dbReference type="EMBL" id="NDU95711.1"/>
    </source>
</evidence>
<accession>A0A6L9L9A2</accession>
<keyword evidence="2" id="KW-1185">Reference proteome</keyword>
<reference evidence="1 2" key="1">
    <citation type="submission" date="2020-02" db="EMBL/GenBank/DDBJ databases">
        <title>Draft genome sequence of two Spirosoma agri KCTC 52727 and Spirosoma terrae KCTC 52035.</title>
        <authorList>
            <person name="Rojas J."/>
            <person name="Ambika Manirajan B."/>
            <person name="Suarez C."/>
            <person name="Ratering S."/>
            <person name="Schnell S."/>
        </authorList>
    </citation>
    <scope>NUCLEOTIDE SEQUENCE [LARGE SCALE GENOMIC DNA]</scope>
    <source>
        <strain evidence="1 2">KCTC 52035</strain>
    </source>
</reference>
<name>A0A6L9L9A2_9BACT</name>
<dbReference type="RefSeq" id="WP_163948267.1">
    <property type="nucleotide sequence ID" value="NZ_JAAFZH010000004.1"/>
</dbReference>
<protein>
    <submittedName>
        <fullName evidence="1">Uncharacterized protein</fullName>
    </submittedName>
</protein>
<dbReference type="EMBL" id="JAAFZH010000004">
    <property type="protein sequence ID" value="NDU95711.1"/>
    <property type="molecule type" value="Genomic_DNA"/>
</dbReference>